<evidence type="ECO:0000313" key="5">
    <source>
        <dbReference type="EMBL" id="OLP52981.1"/>
    </source>
</evidence>
<proteinExistence type="predicted"/>
<dbReference type="InterPro" id="IPR029063">
    <property type="entry name" value="SAM-dependent_MTases_sf"/>
</dbReference>
<sequence length="300" mass="32749">MADHASRYDHWAWLYNQTLGPRYGAHKIGPIERVVLPHVPAGGAILDLCCGTGQLAAALQARQFHVTGLDGSADMLRHARDNAPSARFVLGDARHFDLGTPFDAVLCTSASLNHMEGPEDLAAVFSSVNRALKAGGIFVFDVNHPAQMARHWHGRPSEGEMQPDFAWAITPQYDPAAGQGAFTVDIFRRANGQRRSRLRALAERLTRARPLRRLRLALLARPGLLHRGWEHNRVVNRVWGHDLDQVSALLAQNGFAPELRSTTGGPVDDGHAAYFFCRKIAETGSEPGAQPGNVLAEVSA</sequence>
<dbReference type="Pfam" id="PF13649">
    <property type="entry name" value="Methyltransf_25"/>
    <property type="match status" value="1"/>
</dbReference>
<dbReference type="STRING" id="1672749.BJF92_18250"/>
<dbReference type="GO" id="GO:0032259">
    <property type="term" value="P:methylation"/>
    <property type="evidence" value="ECO:0007669"/>
    <property type="project" value="UniProtKB-KW"/>
</dbReference>
<evidence type="ECO:0000256" key="1">
    <source>
        <dbReference type="ARBA" id="ARBA00022603"/>
    </source>
</evidence>
<dbReference type="OrthoDB" id="9811589at2"/>
<dbReference type="InterPro" id="IPR041698">
    <property type="entry name" value="Methyltransf_25"/>
</dbReference>
<protein>
    <submittedName>
        <fullName evidence="5">SAM-dependent methyltransferase</fullName>
    </submittedName>
</protein>
<dbReference type="Proteomes" id="UP000186143">
    <property type="component" value="Unassembled WGS sequence"/>
</dbReference>
<keyword evidence="3" id="KW-0949">S-adenosyl-L-methionine</keyword>
<evidence type="ECO:0000256" key="3">
    <source>
        <dbReference type="ARBA" id="ARBA00022691"/>
    </source>
</evidence>
<dbReference type="CDD" id="cd02440">
    <property type="entry name" value="AdoMet_MTases"/>
    <property type="match status" value="1"/>
</dbReference>
<organism evidence="5 6">
    <name type="scientific">Xaviernesmea rhizosphaerae</name>
    <dbReference type="NCBI Taxonomy" id="1672749"/>
    <lineage>
        <taxon>Bacteria</taxon>
        <taxon>Pseudomonadati</taxon>
        <taxon>Pseudomonadota</taxon>
        <taxon>Alphaproteobacteria</taxon>
        <taxon>Hyphomicrobiales</taxon>
        <taxon>Rhizobiaceae</taxon>
        <taxon>Rhizobium/Agrobacterium group</taxon>
        <taxon>Xaviernesmea</taxon>
    </lineage>
</organism>
<dbReference type="PANTHER" id="PTHR43464:SF19">
    <property type="entry name" value="UBIQUINONE BIOSYNTHESIS O-METHYLTRANSFERASE, MITOCHONDRIAL"/>
    <property type="match status" value="1"/>
</dbReference>
<dbReference type="GO" id="GO:0008168">
    <property type="term" value="F:methyltransferase activity"/>
    <property type="evidence" value="ECO:0007669"/>
    <property type="project" value="UniProtKB-KW"/>
</dbReference>
<dbReference type="EMBL" id="MKIO01000041">
    <property type="protein sequence ID" value="OLP52981.1"/>
    <property type="molecule type" value="Genomic_DNA"/>
</dbReference>
<dbReference type="RefSeq" id="WP_075636846.1">
    <property type="nucleotide sequence ID" value="NZ_MKIO01000041.1"/>
</dbReference>
<keyword evidence="1 5" id="KW-0489">Methyltransferase</keyword>
<reference evidence="5 6" key="1">
    <citation type="submission" date="2016-09" db="EMBL/GenBank/DDBJ databases">
        <title>Rhizobium sp. nov., a novel species isolated from the rice rhizosphere.</title>
        <authorList>
            <person name="Zhao J."/>
            <person name="Zhang X."/>
        </authorList>
    </citation>
    <scope>NUCLEOTIDE SEQUENCE [LARGE SCALE GENOMIC DNA]</scope>
    <source>
        <strain evidence="5 6">MH17</strain>
    </source>
</reference>
<accession>A0A1Q9ADJ0</accession>
<comment type="caution">
    <text evidence="5">The sequence shown here is derived from an EMBL/GenBank/DDBJ whole genome shotgun (WGS) entry which is preliminary data.</text>
</comment>
<keyword evidence="2 5" id="KW-0808">Transferase</keyword>
<dbReference type="PANTHER" id="PTHR43464">
    <property type="entry name" value="METHYLTRANSFERASE"/>
    <property type="match status" value="1"/>
</dbReference>
<evidence type="ECO:0000256" key="2">
    <source>
        <dbReference type="ARBA" id="ARBA00022679"/>
    </source>
</evidence>
<gene>
    <name evidence="5" type="ORF">BJF92_18250</name>
</gene>
<evidence type="ECO:0000259" key="4">
    <source>
        <dbReference type="Pfam" id="PF13649"/>
    </source>
</evidence>
<dbReference type="Gene3D" id="3.40.50.150">
    <property type="entry name" value="Vaccinia Virus protein VP39"/>
    <property type="match status" value="1"/>
</dbReference>
<dbReference type="AlphaFoldDB" id="A0A1Q9ADJ0"/>
<dbReference type="SUPFAM" id="SSF53335">
    <property type="entry name" value="S-adenosyl-L-methionine-dependent methyltransferases"/>
    <property type="match status" value="1"/>
</dbReference>
<evidence type="ECO:0000313" key="6">
    <source>
        <dbReference type="Proteomes" id="UP000186143"/>
    </source>
</evidence>
<feature type="domain" description="Methyltransferase" evidence="4">
    <location>
        <begin position="45"/>
        <end position="136"/>
    </location>
</feature>
<name>A0A1Q9ADJ0_9HYPH</name>